<organism evidence="1 2">
    <name type="scientific">Dreissena polymorpha</name>
    <name type="common">Zebra mussel</name>
    <name type="synonym">Mytilus polymorpha</name>
    <dbReference type="NCBI Taxonomy" id="45954"/>
    <lineage>
        <taxon>Eukaryota</taxon>
        <taxon>Metazoa</taxon>
        <taxon>Spiralia</taxon>
        <taxon>Lophotrochozoa</taxon>
        <taxon>Mollusca</taxon>
        <taxon>Bivalvia</taxon>
        <taxon>Autobranchia</taxon>
        <taxon>Heteroconchia</taxon>
        <taxon>Euheterodonta</taxon>
        <taxon>Imparidentia</taxon>
        <taxon>Neoheterodontei</taxon>
        <taxon>Myida</taxon>
        <taxon>Dreissenoidea</taxon>
        <taxon>Dreissenidae</taxon>
        <taxon>Dreissena</taxon>
    </lineage>
</organism>
<evidence type="ECO:0000313" key="1">
    <source>
        <dbReference type="EMBL" id="KAH3883804.1"/>
    </source>
</evidence>
<dbReference type="EMBL" id="JAIWYP010000001">
    <property type="protein sequence ID" value="KAH3883804.1"/>
    <property type="molecule type" value="Genomic_DNA"/>
</dbReference>
<evidence type="ECO:0000313" key="2">
    <source>
        <dbReference type="Proteomes" id="UP000828390"/>
    </source>
</evidence>
<dbReference type="Proteomes" id="UP000828390">
    <property type="component" value="Unassembled WGS sequence"/>
</dbReference>
<accession>A0A9D4MXZ1</accession>
<dbReference type="AlphaFoldDB" id="A0A9D4MXZ1"/>
<name>A0A9D4MXZ1_DREPO</name>
<sequence>MKCKQVCFEVAFGSPQLSQPDGSPNRVVPSSPEVAAAIEAAFLSQDLPQSQIRLKSALPLPLTVS</sequence>
<protein>
    <submittedName>
        <fullName evidence="1">Uncharacterized protein</fullName>
    </submittedName>
</protein>
<reference evidence="1" key="1">
    <citation type="journal article" date="2019" name="bioRxiv">
        <title>The Genome of the Zebra Mussel, Dreissena polymorpha: A Resource for Invasive Species Research.</title>
        <authorList>
            <person name="McCartney M.A."/>
            <person name="Auch B."/>
            <person name="Kono T."/>
            <person name="Mallez S."/>
            <person name="Zhang Y."/>
            <person name="Obille A."/>
            <person name="Becker A."/>
            <person name="Abrahante J.E."/>
            <person name="Garbe J."/>
            <person name="Badalamenti J.P."/>
            <person name="Herman A."/>
            <person name="Mangelson H."/>
            <person name="Liachko I."/>
            <person name="Sullivan S."/>
            <person name="Sone E.D."/>
            <person name="Koren S."/>
            <person name="Silverstein K.A.T."/>
            <person name="Beckman K.B."/>
            <person name="Gohl D.M."/>
        </authorList>
    </citation>
    <scope>NUCLEOTIDE SEQUENCE</scope>
    <source>
        <strain evidence="1">Duluth1</strain>
        <tissue evidence="1">Whole animal</tissue>
    </source>
</reference>
<comment type="caution">
    <text evidence="1">The sequence shown here is derived from an EMBL/GenBank/DDBJ whole genome shotgun (WGS) entry which is preliminary data.</text>
</comment>
<gene>
    <name evidence="1" type="ORF">DPMN_007772</name>
</gene>
<reference evidence="1" key="2">
    <citation type="submission" date="2020-11" db="EMBL/GenBank/DDBJ databases">
        <authorList>
            <person name="McCartney M.A."/>
            <person name="Auch B."/>
            <person name="Kono T."/>
            <person name="Mallez S."/>
            <person name="Becker A."/>
            <person name="Gohl D.M."/>
            <person name="Silverstein K.A.T."/>
            <person name="Koren S."/>
            <person name="Bechman K.B."/>
            <person name="Herman A."/>
            <person name="Abrahante J.E."/>
            <person name="Garbe J."/>
        </authorList>
    </citation>
    <scope>NUCLEOTIDE SEQUENCE</scope>
    <source>
        <strain evidence="1">Duluth1</strain>
        <tissue evidence="1">Whole animal</tissue>
    </source>
</reference>
<keyword evidence="2" id="KW-1185">Reference proteome</keyword>
<proteinExistence type="predicted"/>